<dbReference type="InterPro" id="IPR000719">
    <property type="entry name" value="Prot_kinase_dom"/>
</dbReference>
<evidence type="ECO:0000256" key="3">
    <source>
        <dbReference type="ARBA" id="ARBA00012513"/>
    </source>
</evidence>
<sequence>MALRVRFTPLLIGEEARGSGTVRQLVNYGTPVRSKRRQRTQIRAAGTQTYDQIQYPPGFGLKDVVAWGSTGLVVLDSASQTVIKTPFSPENEILIRREQEIYERLAKRGKHPGTLSYFGEVNGGGIRLEFAPKLDLHSFLRHQSVNLDLALGWMIQLADALAFIHDAGIIHGDLTSANVFIDDGMNVRIADFAGSSIDLSPLLVQVTTSHQYPGNLLSPQGDIFASGSILYEVTAGKRPYAGLSDTTIQSRFQKGDFPEVSSIGSLGHVIKTCWNGGYEDSKALVNNLQAIRENTLGS</sequence>
<dbReference type="GO" id="GO:0004674">
    <property type="term" value="F:protein serine/threonine kinase activity"/>
    <property type="evidence" value="ECO:0007669"/>
    <property type="project" value="UniProtKB-EC"/>
</dbReference>
<gene>
    <name evidence="11" type="ORF">BBAD15_g5734</name>
</gene>
<evidence type="ECO:0000256" key="9">
    <source>
        <dbReference type="ARBA" id="ARBA00048679"/>
    </source>
</evidence>
<comment type="catalytic activity">
    <reaction evidence="8">
        <text>L-threonyl-[protein] + ATP = O-phospho-L-threonyl-[protein] + ADP + H(+)</text>
        <dbReference type="Rhea" id="RHEA:46608"/>
        <dbReference type="Rhea" id="RHEA-COMP:11060"/>
        <dbReference type="Rhea" id="RHEA-COMP:11605"/>
        <dbReference type="ChEBI" id="CHEBI:15378"/>
        <dbReference type="ChEBI" id="CHEBI:30013"/>
        <dbReference type="ChEBI" id="CHEBI:30616"/>
        <dbReference type="ChEBI" id="CHEBI:61977"/>
        <dbReference type="ChEBI" id="CHEBI:456216"/>
        <dbReference type="EC" id="2.7.11.1"/>
    </reaction>
</comment>
<dbReference type="HOGENOM" id="CLU_000288_31_3_1"/>
<dbReference type="AlphaFoldDB" id="A0A0A2VRY8"/>
<dbReference type="SUPFAM" id="SSF56112">
    <property type="entry name" value="Protein kinase-like (PK-like)"/>
    <property type="match status" value="1"/>
</dbReference>
<dbReference type="PANTHER" id="PTHR44329:SF291">
    <property type="entry name" value="PROTEIN KINASE DOMAIN-CONTAINING PROTEIN"/>
    <property type="match status" value="1"/>
</dbReference>
<comment type="function">
    <text evidence="1">Component of the EKC/KEOPS complex that is required for the formation of a threonylcarbamoyl group on adenosine at position 37 (t(6)A37) in tRNAs that read codons beginning with adenine. The complex is probably involved in the transfer of the threonylcarbamoyl moiety of threonylcarbamoyl-AMP (TC-AMP) to the N6 group of A37. BUD32 has ATPase activity in the context of the EKC/KEOPS complex and likely plays a supporting role to the catalytic subunit KAE1. The EKC/KEOPS complex also promotes both telomere uncapping and telomere elongation. The complex is required for efficient recruitment of transcriptional coactivators.</text>
</comment>
<evidence type="ECO:0000256" key="7">
    <source>
        <dbReference type="ARBA" id="ARBA00033194"/>
    </source>
</evidence>
<organism evidence="11 12">
    <name type="scientific">Beauveria bassiana D1-5</name>
    <dbReference type="NCBI Taxonomy" id="1245745"/>
    <lineage>
        <taxon>Eukaryota</taxon>
        <taxon>Fungi</taxon>
        <taxon>Dikarya</taxon>
        <taxon>Ascomycota</taxon>
        <taxon>Pezizomycotina</taxon>
        <taxon>Sordariomycetes</taxon>
        <taxon>Hypocreomycetidae</taxon>
        <taxon>Hypocreales</taxon>
        <taxon>Cordycipitaceae</taxon>
        <taxon>Beauveria</taxon>
    </lineage>
</organism>
<name>A0A0A2VRY8_BEABA</name>
<reference evidence="11 12" key="1">
    <citation type="submission" date="2012-10" db="EMBL/GenBank/DDBJ databases">
        <title>Genome sequencing and analysis of entomopathogenic fungi Beauveria bassiana D1-5.</title>
        <authorList>
            <person name="Li Q."/>
            <person name="Wang L."/>
            <person name="Zhang Z."/>
            <person name="Wang Q."/>
            <person name="Ren J."/>
            <person name="Wang M."/>
            <person name="Xu W."/>
            <person name="Wang J."/>
            <person name="Lu Y."/>
            <person name="Du Q."/>
            <person name="Sun Z."/>
        </authorList>
    </citation>
    <scope>NUCLEOTIDE SEQUENCE [LARGE SCALE GENOMIC DNA]</scope>
    <source>
        <strain evidence="11 12">D1-5</strain>
    </source>
</reference>
<evidence type="ECO:0000313" key="11">
    <source>
        <dbReference type="EMBL" id="KGQ08940.1"/>
    </source>
</evidence>
<dbReference type="EC" id="2.7.11.1" evidence="3"/>
<dbReference type="STRING" id="1245745.A0A0A2VRY8"/>
<dbReference type="EMBL" id="ANFO01000526">
    <property type="protein sequence ID" value="KGQ08940.1"/>
    <property type="molecule type" value="Genomic_DNA"/>
</dbReference>
<evidence type="ECO:0000256" key="6">
    <source>
        <dbReference type="ARBA" id="ARBA00030980"/>
    </source>
</evidence>
<evidence type="ECO:0000256" key="8">
    <source>
        <dbReference type="ARBA" id="ARBA00047899"/>
    </source>
</evidence>
<proteinExistence type="predicted"/>
<comment type="subunit">
    <text evidence="2">Component of the EKC/KEOPS complex composed of at least BUD32, CGI121, GON7, KAE1 and PCC1; the whole complex dimerizes.</text>
</comment>
<keyword evidence="11" id="KW-0418">Kinase</keyword>
<evidence type="ECO:0000313" key="12">
    <source>
        <dbReference type="Proteomes" id="UP000030106"/>
    </source>
</evidence>
<comment type="caution">
    <text evidence="11">The sequence shown here is derived from an EMBL/GenBank/DDBJ whole genome shotgun (WGS) entry which is preliminary data.</text>
</comment>
<keyword evidence="11" id="KW-0808">Transferase</keyword>
<dbReference type="Gene3D" id="1.10.510.10">
    <property type="entry name" value="Transferase(Phosphotransferase) domain 1"/>
    <property type="match status" value="1"/>
</dbReference>
<evidence type="ECO:0000256" key="5">
    <source>
        <dbReference type="ARBA" id="ARBA00019973"/>
    </source>
</evidence>
<dbReference type="GO" id="GO:0005524">
    <property type="term" value="F:ATP binding"/>
    <property type="evidence" value="ECO:0007669"/>
    <property type="project" value="InterPro"/>
</dbReference>
<dbReference type="OrthoDB" id="4868353at2759"/>
<dbReference type="PANTHER" id="PTHR44329">
    <property type="entry name" value="SERINE/THREONINE-PROTEIN KINASE TNNI3K-RELATED"/>
    <property type="match status" value="1"/>
</dbReference>
<accession>A0A0A2VRY8</accession>
<evidence type="ECO:0000256" key="1">
    <source>
        <dbReference type="ARBA" id="ARBA00003747"/>
    </source>
</evidence>
<dbReference type="InterPro" id="IPR008266">
    <property type="entry name" value="Tyr_kinase_AS"/>
</dbReference>
<dbReference type="InterPro" id="IPR051681">
    <property type="entry name" value="Ser/Thr_Kinases-Pseudokinases"/>
</dbReference>
<dbReference type="eggNOG" id="KOG0192">
    <property type="taxonomic scope" value="Eukaryota"/>
</dbReference>
<evidence type="ECO:0000256" key="2">
    <source>
        <dbReference type="ARBA" id="ARBA00011534"/>
    </source>
</evidence>
<evidence type="ECO:0000256" key="4">
    <source>
        <dbReference type="ARBA" id="ARBA00013948"/>
    </source>
</evidence>
<dbReference type="Proteomes" id="UP000030106">
    <property type="component" value="Unassembled WGS sequence"/>
</dbReference>
<dbReference type="PROSITE" id="PS00109">
    <property type="entry name" value="PROTEIN_KINASE_TYR"/>
    <property type="match status" value="1"/>
</dbReference>
<feature type="domain" description="Protein kinase" evidence="10">
    <location>
        <begin position="59"/>
        <end position="298"/>
    </location>
</feature>
<dbReference type="InterPro" id="IPR011009">
    <property type="entry name" value="Kinase-like_dom_sf"/>
</dbReference>
<dbReference type="Pfam" id="PF00069">
    <property type="entry name" value="Pkinase"/>
    <property type="match status" value="1"/>
</dbReference>
<evidence type="ECO:0000259" key="10">
    <source>
        <dbReference type="PROSITE" id="PS50011"/>
    </source>
</evidence>
<comment type="catalytic activity">
    <reaction evidence="9">
        <text>L-seryl-[protein] + ATP = O-phospho-L-seryl-[protein] + ADP + H(+)</text>
        <dbReference type="Rhea" id="RHEA:17989"/>
        <dbReference type="Rhea" id="RHEA-COMP:9863"/>
        <dbReference type="Rhea" id="RHEA-COMP:11604"/>
        <dbReference type="ChEBI" id="CHEBI:15378"/>
        <dbReference type="ChEBI" id="CHEBI:29999"/>
        <dbReference type="ChEBI" id="CHEBI:30616"/>
        <dbReference type="ChEBI" id="CHEBI:83421"/>
        <dbReference type="ChEBI" id="CHEBI:456216"/>
        <dbReference type="EC" id="2.7.11.1"/>
    </reaction>
</comment>
<dbReference type="PROSITE" id="PS50011">
    <property type="entry name" value="PROTEIN_KINASE_DOM"/>
    <property type="match status" value="1"/>
</dbReference>
<protein>
    <recommendedName>
        <fullName evidence="5">EKC/KEOPS complex subunit BUD32</fullName>
        <ecNumber evidence="3">2.7.11.1</ecNumber>
    </recommendedName>
    <alternativeName>
        <fullName evidence="6 7">Atypical Serine/threonine protein kinase BUD32</fullName>
    </alternativeName>
    <alternativeName>
        <fullName evidence="4">EKC/KEOPS complex subunit bud32</fullName>
    </alternativeName>
</protein>